<sequence>MSSTIPPLPAEAIKKLLPETYHQSFIQKGVRPDGRGFQDFRPTAVHYGAITSADGSALVRLGGTTVVCGIKAEVAVPEPTQPTQGYFTPNVELGPMCSARFKPGAPSETAQVLSQQLNTLSLGVLDRDDLCIEPGQAVWALYADVLCLNYDGGALDACQLAVTAALRNLRLGKATFNEEEGAVRANARESQGVPIKAQVYTSTFGVLESGQCLADPSEAEGSLVRSTVSVSVSDQGRLVAVWKQGGQGCDVALIRACLDQAQERRAILESLLAPEASS</sequence>
<dbReference type="GO" id="GO:0071028">
    <property type="term" value="P:nuclear mRNA surveillance"/>
    <property type="evidence" value="ECO:0007669"/>
    <property type="project" value="TreeGrafter"/>
</dbReference>
<evidence type="ECO:0000313" key="12">
    <source>
        <dbReference type="EMBL" id="RKP15013.1"/>
    </source>
</evidence>
<dbReference type="GO" id="GO:0000177">
    <property type="term" value="C:cytoplasmic exosome (RNase complex)"/>
    <property type="evidence" value="ECO:0007669"/>
    <property type="project" value="TreeGrafter"/>
</dbReference>
<evidence type="ECO:0000256" key="9">
    <source>
        <dbReference type="ARBA" id="ARBA00030617"/>
    </source>
</evidence>
<dbReference type="CDD" id="cd11369">
    <property type="entry name" value="RNase_PH_RRP43"/>
    <property type="match status" value="1"/>
</dbReference>
<dbReference type="FunFam" id="3.30.230.70:FF:000017">
    <property type="entry name" value="Exosome complex component Rrp42"/>
    <property type="match status" value="1"/>
</dbReference>
<dbReference type="GO" id="GO:0034473">
    <property type="term" value="P:U1 snRNA 3'-end processing"/>
    <property type="evidence" value="ECO:0007669"/>
    <property type="project" value="TreeGrafter"/>
</dbReference>
<comment type="similarity">
    <text evidence="3">Belongs to the RNase PH family.</text>
</comment>
<dbReference type="InterPro" id="IPR015847">
    <property type="entry name" value="ExoRNase_PH_dom2"/>
</dbReference>
<dbReference type="EMBL" id="KZ987766">
    <property type="protein sequence ID" value="RKP15013.1"/>
    <property type="molecule type" value="Genomic_DNA"/>
</dbReference>
<protein>
    <recommendedName>
        <fullName evidence="9">Ribosomal RNA-processing protein 43</fullName>
    </recommendedName>
</protein>
<dbReference type="GO" id="GO:0071035">
    <property type="term" value="P:nuclear polyadenylation-dependent rRNA catabolic process"/>
    <property type="evidence" value="ECO:0007669"/>
    <property type="project" value="TreeGrafter"/>
</dbReference>
<gene>
    <name evidence="12" type="ORF">BJ684DRAFT_14693</name>
</gene>
<dbReference type="Gene3D" id="3.30.230.70">
    <property type="entry name" value="GHMP Kinase, N-terminal domain"/>
    <property type="match status" value="1"/>
</dbReference>
<evidence type="ECO:0000256" key="3">
    <source>
        <dbReference type="ARBA" id="ARBA00006678"/>
    </source>
</evidence>
<proteinExistence type="inferred from homology"/>
<dbReference type="AlphaFoldDB" id="A0A4P9Y7J2"/>
<dbReference type="OrthoDB" id="45882at2759"/>
<dbReference type="InterPro" id="IPR050590">
    <property type="entry name" value="Exosome_comp_Rrp42_subfam"/>
</dbReference>
<dbReference type="InterPro" id="IPR027408">
    <property type="entry name" value="PNPase/RNase_PH_dom_sf"/>
</dbReference>
<dbReference type="GO" id="GO:0071038">
    <property type="term" value="P:TRAMP-dependent tRNA surveillance pathway"/>
    <property type="evidence" value="ECO:0007669"/>
    <property type="project" value="TreeGrafter"/>
</dbReference>
<evidence type="ECO:0000259" key="11">
    <source>
        <dbReference type="Pfam" id="PF03725"/>
    </source>
</evidence>
<dbReference type="InterPro" id="IPR020568">
    <property type="entry name" value="Ribosomal_Su5_D2-typ_SF"/>
</dbReference>
<feature type="domain" description="Exoribonuclease phosphorolytic" evidence="10">
    <location>
        <begin position="39"/>
        <end position="170"/>
    </location>
</feature>
<evidence type="ECO:0000256" key="7">
    <source>
        <dbReference type="ARBA" id="ARBA00022884"/>
    </source>
</evidence>
<evidence type="ECO:0000259" key="10">
    <source>
        <dbReference type="Pfam" id="PF01138"/>
    </source>
</evidence>
<dbReference type="GO" id="GO:0034475">
    <property type="term" value="P:U4 snRNA 3'-end processing"/>
    <property type="evidence" value="ECO:0007669"/>
    <property type="project" value="TreeGrafter"/>
</dbReference>
<keyword evidence="4" id="KW-0963">Cytoplasm</keyword>
<dbReference type="GO" id="GO:0035925">
    <property type="term" value="F:mRNA 3'-UTR AU-rich region binding"/>
    <property type="evidence" value="ECO:0007669"/>
    <property type="project" value="TreeGrafter"/>
</dbReference>
<evidence type="ECO:0000256" key="5">
    <source>
        <dbReference type="ARBA" id="ARBA00022552"/>
    </source>
</evidence>
<dbReference type="GO" id="GO:0000467">
    <property type="term" value="P:exonucleolytic trimming to generate mature 3'-end of 5.8S rRNA from tricistronic rRNA transcript (SSU-rRNA, 5.8S rRNA, LSU-rRNA)"/>
    <property type="evidence" value="ECO:0007669"/>
    <property type="project" value="TreeGrafter"/>
</dbReference>
<organism evidence="12 13">
    <name type="scientific">Piptocephalis cylindrospora</name>
    <dbReference type="NCBI Taxonomy" id="1907219"/>
    <lineage>
        <taxon>Eukaryota</taxon>
        <taxon>Fungi</taxon>
        <taxon>Fungi incertae sedis</taxon>
        <taxon>Zoopagomycota</taxon>
        <taxon>Zoopagomycotina</taxon>
        <taxon>Zoopagomycetes</taxon>
        <taxon>Zoopagales</taxon>
        <taxon>Piptocephalidaceae</taxon>
        <taxon>Piptocephalis</taxon>
    </lineage>
</organism>
<dbReference type="GO" id="GO:0034476">
    <property type="term" value="P:U5 snRNA 3'-end processing"/>
    <property type="evidence" value="ECO:0007669"/>
    <property type="project" value="TreeGrafter"/>
</dbReference>
<dbReference type="PANTHER" id="PTHR11097:SF9">
    <property type="entry name" value="EXOSOME COMPLEX COMPONENT RRP43"/>
    <property type="match status" value="1"/>
</dbReference>
<dbReference type="GO" id="GO:0005730">
    <property type="term" value="C:nucleolus"/>
    <property type="evidence" value="ECO:0007669"/>
    <property type="project" value="UniProtKB-SubCell"/>
</dbReference>
<evidence type="ECO:0000256" key="2">
    <source>
        <dbReference type="ARBA" id="ARBA00004604"/>
    </source>
</evidence>
<keyword evidence="5" id="KW-0698">rRNA processing</keyword>
<evidence type="ECO:0000256" key="6">
    <source>
        <dbReference type="ARBA" id="ARBA00022835"/>
    </source>
</evidence>
<dbReference type="Pfam" id="PF03725">
    <property type="entry name" value="RNase_PH_C"/>
    <property type="match status" value="1"/>
</dbReference>
<keyword evidence="13" id="KW-1185">Reference proteome</keyword>
<evidence type="ECO:0000256" key="1">
    <source>
        <dbReference type="ARBA" id="ARBA00004496"/>
    </source>
</evidence>
<dbReference type="GO" id="GO:0016075">
    <property type="term" value="P:rRNA catabolic process"/>
    <property type="evidence" value="ECO:0007669"/>
    <property type="project" value="TreeGrafter"/>
</dbReference>
<keyword evidence="7" id="KW-0694">RNA-binding</keyword>
<dbReference type="Pfam" id="PF01138">
    <property type="entry name" value="RNase_PH"/>
    <property type="match status" value="1"/>
</dbReference>
<name>A0A4P9Y7J2_9FUNG</name>
<dbReference type="SUPFAM" id="SSF55666">
    <property type="entry name" value="Ribonuclease PH domain 2-like"/>
    <property type="match status" value="1"/>
</dbReference>
<reference evidence="13" key="1">
    <citation type="journal article" date="2018" name="Nat. Microbiol.">
        <title>Leveraging single-cell genomics to expand the fungal tree of life.</title>
        <authorList>
            <person name="Ahrendt S.R."/>
            <person name="Quandt C.A."/>
            <person name="Ciobanu D."/>
            <person name="Clum A."/>
            <person name="Salamov A."/>
            <person name="Andreopoulos B."/>
            <person name="Cheng J.F."/>
            <person name="Woyke T."/>
            <person name="Pelin A."/>
            <person name="Henrissat B."/>
            <person name="Reynolds N.K."/>
            <person name="Benny G.L."/>
            <person name="Smith M.E."/>
            <person name="James T.Y."/>
            <person name="Grigoriev I.V."/>
        </authorList>
    </citation>
    <scope>NUCLEOTIDE SEQUENCE [LARGE SCALE GENOMIC DNA]</scope>
</reference>
<dbReference type="PANTHER" id="PTHR11097">
    <property type="entry name" value="EXOSOME COMPLEX EXONUCLEASE RIBOSOMAL RNA PROCESSING PROTEIN"/>
    <property type="match status" value="1"/>
</dbReference>
<feature type="domain" description="Exoribonuclease phosphorolytic" evidence="11">
    <location>
        <begin position="201"/>
        <end position="263"/>
    </location>
</feature>
<keyword evidence="8" id="KW-0539">Nucleus</keyword>
<evidence type="ECO:0000256" key="8">
    <source>
        <dbReference type="ARBA" id="ARBA00023242"/>
    </source>
</evidence>
<dbReference type="InterPro" id="IPR001247">
    <property type="entry name" value="ExoRNase_PH_dom1"/>
</dbReference>
<keyword evidence="6" id="KW-0271">Exosome</keyword>
<accession>A0A4P9Y7J2</accession>
<dbReference type="InterPro" id="IPR033196">
    <property type="entry name" value="Rrp43"/>
</dbReference>
<evidence type="ECO:0000313" key="13">
    <source>
        <dbReference type="Proteomes" id="UP000267251"/>
    </source>
</evidence>
<comment type="subcellular location">
    <subcellularLocation>
        <location evidence="1">Cytoplasm</location>
    </subcellularLocation>
    <subcellularLocation>
        <location evidence="2">Nucleus</location>
        <location evidence="2">Nucleolus</location>
    </subcellularLocation>
</comment>
<dbReference type="Proteomes" id="UP000267251">
    <property type="component" value="Unassembled WGS sequence"/>
</dbReference>
<dbReference type="GO" id="GO:0000176">
    <property type="term" value="C:nuclear exosome (RNase complex)"/>
    <property type="evidence" value="ECO:0007669"/>
    <property type="project" value="TreeGrafter"/>
</dbReference>
<dbReference type="InterPro" id="IPR036345">
    <property type="entry name" value="ExoRNase_PH_dom2_sf"/>
</dbReference>
<dbReference type="SUPFAM" id="SSF54211">
    <property type="entry name" value="Ribosomal protein S5 domain 2-like"/>
    <property type="match status" value="1"/>
</dbReference>
<evidence type="ECO:0000256" key="4">
    <source>
        <dbReference type="ARBA" id="ARBA00022490"/>
    </source>
</evidence>